<evidence type="ECO:0000256" key="4">
    <source>
        <dbReference type="ARBA" id="ARBA00022692"/>
    </source>
</evidence>
<dbReference type="PANTHER" id="PTHR43549:SF2">
    <property type="entry name" value="MULTIDRUG RESISTANCE PROTEIN NORM-RELATED"/>
    <property type="match status" value="1"/>
</dbReference>
<name>A0A166FHA2_9EURY</name>
<dbReference type="NCBIfam" id="TIGR00797">
    <property type="entry name" value="matE"/>
    <property type="match status" value="1"/>
</dbReference>
<dbReference type="Proteomes" id="UP000077275">
    <property type="component" value="Unassembled WGS sequence"/>
</dbReference>
<keyword evidence="4 7" id="KW-0812">Transmembrane</keyword>
<feature type="transmembrane region" description="Helical" evidence="7">
    <location>
        <begin position="196"/>
        <end position="219"/>
    </location>
</feature>
<dbReference type="Pfam" id="PF01554">
    <property type="entry name" value="MatE"/>
    <property type="match status" value="2"/>
</dbReference>
<evidence type="ECO:0000256" key="2">
    <source>
        <dbReference type="ARBA" id="ARBA00022448"/>
    </source>
</evidence>
<feature type="transmembrane region" description="Helical" evidence="7">
    <location>
        <begin position="255"/>
        <end position="280"/>
    </location>
</feature>
<feature type="transmembrane region" description="Helical" evidence="7">
    <location>
        <begin position="323"/>
        <end position="346"/>
    </location>
</feature>
<reference evidence="8 9" key="1">
    <citation type="submission" date="2016-04" db="EMBL/GenBank/DDBJ databases">
        <title>Genome sequence of Methanobrevibacter cuticularis DSM 11139.</title>
        <authorList>
            <person name="Poehlein A."/>
            <person name="Seedorf H."/>
            <person name="Daniel R."/>
        </authorList>
    </citation>
    <scope>NUCLEOTIDE SEQUENCE [LARGE SCALE GENOMIC DNA]</scope>
    <source>
        <strain evidence="8 9">DSM 11139</strain>
    </source>
</reference>
<keyword evidence="9" id="KW-1185">Reference proteome</keyword>
<comment type="subcellular location">
    <subcellularLocation>
        <location evidence="1">Cell membrane</location>
        <topology evidence="1">Multi-pass membrane protein</topology>
    </subcellularLocation>
</comment>
<feature type="transmembrane region" description="Helical" evidence="7">
    <location>
        <begin position="140"/>
        <end position="158"/>
    </location>
</feature>
<feature type="transmembrane region" description="Helical" evidence="7">
    <location>
        <begin position="21"/>
        <end position="42"/>
    </location>
</feature>
<dbReference type="RefSeq" id="WP_067257489.1">
    <property type="nucleotide sequence ID" value="NZ_LWMW01000022.1"/>
</dbReference>
<feature type="transmembrane region" description="Helical" evidence="7">
    <location>
        <begin position="424"/>
        <end position="445"/>
    </location>
</feature>
<dbReference type="STRING" id="47311.MBCUT_01490"/>
<evidence type="ECO:0000256" key="7">
    <source>
        <dbReference type="SAM" id="Phobius"/>
    </source>
</evidence>
<evidence type="ECO:0000313" key="9">
    <source>
        <dbReference type="Proteomes" id="UP000077275"/>
    </source>
</evidence>
<organism evidence="8 9">
    <name type="scientific">Methanobrevibacter cuticularis</name>
    <dbReference type="NCBI Taxonomy" id="47311"/>
    <lineage>
        <taxon>Archaea</taxon>
        <taxon>Methanobacteriati</taxon>
        <taxon>Methanobacteriota</taxon>
        <taxon>Methanomada group</taxon>
        <taxon>Methanobacteria</taxon>
        <taxon>Methanobacteriales</taxon>
        <taxon>Methanobacteriaceae</taxon>
        <taxon>Methanobrevibacter</taxon>
    </lineage>
</organism>
<gene>
    <name evidence="8" type="primary">mepA_1</name>
    <name evidence="8" type="ORF">MBCUT_01490</name>
</gene>
<dbReference type="OrthoDB" id="214119at2157"/>
<dbReference type="InterPro" id="IPR052031">
    <property type="entry name" value="Membrane_Transporter-Flippase"/>
</dbReference>
<evidence type="ECO:0000256" key="3">
    <source>
        <dbReference type="ARBA" id="ARBA00022475"/>
    </source>
</evidence>
<dbReference type="PIRSF" id="PIRSF006603">
    <property type="entry name" value="DinF"/>
    <property type="match status" value="1"/>
</dbReference>
<feature type="transmembrane region" description="Helical" evidence="7">
    <location>
        <begin position="54"/>
        <end position="77"/>
    </location>
</feature>
<accession>A0A166FHA2</accession>
<dbReference type="PANTHER" id="PTHR43549">
    <property type="entry name" value="MULTIDRUG RESISTANCE PROTEIN YPNP-RELATED"/>
    <property type="match status" value="1"/>
</dbReference>
<keyword evidence="6 7" id="KW-0472">Membrane</keyword>
<evidence type="ECO:0000313" key="8">
    <source>
        <dbReference type="EMBL" id="KZX17671.1"/>
    </source>
</evidence>
<feature type="transmembrane region" description="Helical" evidence="7">
    <location>
        <begin position="397"/>
        <end position="418"/>
    </location>
</feature>
<keyword evidence="2" id="KW-0813">Transport</keyword>
<feature type="transmembrane region" description="Helical" evidence="7">
    <location>
        <begin position="286"/>
        <end position="311"/>
    </location>
</feature>
<dbReference type="CDD" id="cd13147">
    <property type="entry name" value="MATE_MJ0709_like"/>
    <property type="match status" value="1"/>
</dbReference>
<evidence type="ECO:0000256" key="5">
    <source>
        <dbReference type="ARBA" id="ARBA00022989"/>
    </source>
</evidence>
<evidence type="ECO:0000256" key="6">
    <source>
        <dbReference type="ARBA" id="ARBA00023136"/>
    </source>
</evidence>
<dbReference type="InterPro" id="IPR002528">
    <property type="entry name" value="MATE_fam"/>
</dbReference>
<dbReference type="AlphaFoldDB" id="A0A166FHA2"/>
<keyword evidence="3" id="KW-1003">Cell membrane</keyword>
<protein>
    <submittedName>
        <fullName evidence="8">Multidrug export protein MepA</fullName>
    </submittedName>
</protein>
<dbReference type="InterPro" id="IPR048279">
    <property type="entry name" value="MdtK-like"/>
</dbReference>
<dbReference type="PATRIC" id="fig|47311.3.peg.156"/>
<dbReference type="GO" id="GO:0005886">
    <property type="term" value="C:plasma membrane"/>
    <property type="evidence" value="ECO:0007669"/>
    <property type="project" value="UniProtKB-SubCell"/>
</dbReference>
<dbReference type="GO" id="GO:0042910">
    <property type="term" value="F:xenobiotic transmembrane transporter activity"/>
    <property type="evidence" value="ECO:0007669"/>
    <property type="project" value="InterPro"/>
</dbReference>
<feature type="transmembrane region" description="Helical" evidence="7">
    <location>
        <begin position="170"/>
        <end position="190"/>
    </location>
</feature>
<sequence>MTNNENKNSNIELITGDPKKAIRHLTGPMVIIMLLIVGYNIVDSIWVAGLGFEALAALGFITPLYMIIIGLGQGIGAGTTSILARCIGAEDKNRASNAGIHSILITIVTSIILSIITFLFLKEILILIGASSVLDLAMNYGIIVFIGSFPILLNLLGSSILRAEGDVKRATYAIAITSLLNIALDPLFIYSLNMGITGAAIATVISSLMASIVIFYWILVKRETYIKLTWEKFKFDLNILKDILNVALPGSLEEFMLSFSTIGINALLIIVSGPIAVAIYTAGWRIAMLGIIPASGLEMASLTIAGVAYGAKNLKNLKITINYSIKLGIVIGLILAIIISLIAPQLATLFTFTTNNTALTSSIAEFIRMLSVFFITIPLGFISTATFQAAGKGVTSLILTVTRDIILSLFFAYLLGVLCNFGQIGVYWGLIFGIVLGSIINYLYLKLFLGKIKKEWEIEIDTTLAIGEEINEGN</sequence>
<proteinExistence type="predicted"/>
<dbReference type="GO" id="GO:0015297">
    <property type="term" value="F:antiporter activity"/>
    <property type="evidence" value="ECO:0007669"/>
    <property type="project" value="InterPro"/>
</dbReference>
<dbReference type="EMBL" id="LWMW01000022">
    <property type="protein sequence ID" value="KZX17671.1"/>
    <property type="molecule type" value="Genomic_DNA"/>
</dbReference>
<keyword evidence="5 7" id="KW-1133">Transmembrane helix</keyword>
<evidence type="ECO:0000256" key="1">
    <source>
        <dbReference type="ARBA" id="ARBA00004651"/>
    </source>
</evidence>
<feature type="transmembrane region" description="Helical" evidence="7">
    <location>
        <begin position="366"/>
        <end position="385"/>
    </location>
</feature>
<comment type="caution">
    <text evidence="8">The sequence shown here is derived from an EMBL/GenBank/DDBJ whole genome shotgun (WGS) entry which is preliminary data.</text>
</comment>
<feature type="transmembrane region" description="Helical" evidence="7">
    <location>
        <begin position="98"/>
        <end position="120"/>
    </location>
</feature>